<evidence type="ECO:0000313" key="3">
    <source>
        <dbReference type="Proteomes" id="UP000813427"/>
    </source>
</evidence>
<dbReference type="NCBIfam" id="NF047352">
    <property type="entry name" value="P_loop_sacsin"/>
    <property type="match status" value="1"/>
</dbReference>
<comment type="caution">
    <text evidence="2">The sequence shown here is derived from an EMBL/GenBank/DDBJ whole genome shotgun (WGS) entry which is preliminary data.</text>
</comment>
<evidence type="ECO:0000313" key="2">
    <source>
        <dbReference type="EMBL" id="KAH7242797.1"/>
    </source>
</evidence>
<dbReference type="OrthoDB" id="1262810at2759"/>
<sequence length="1395" mass="160282">MSGMARSKAEAESHLEHLRMEVAGADSKASRAQSSLQNTLQIVSHDLYQKPTHFLLELIQNADDNAYSPDVTPSVNLVLSGARSRTLRIDCNEVGFTFEQIDALSDVGASTKRTISRRQRSYIGQKGIGFKSVFKAADVVKIASGYYEFQFNGRQPLGMVLPIASAFPKEHRLPNHTQFLLLLKDERTHEKIRSNLTDIEPELLLFLRKLRHLKIDIDGSQRACDVHYDMSNDILGERITITSTQGVDCMSSQSNYIVVRSICNDMPENDRRAGVKRTEVTLAFPVDESNSPTIGRQKAFAFLPIDDFGFKFLIHADFLLVASRESLDYDCLWNDKLREAIRTAFLLAVKRFVSMPTSGLGPGLRHLWPKYLQHHGASHDFWNQLHQDISHDLRYEHILESCDPLAGHKRPMDLRFIPPDFRHKGSALFDSPSLRNKQLSFLYDDVHEQLMSLGLQTTTIQDLCNDLASWIREVGVSELGTKGTIWHRKVASLFCGHIELKDQLLSLPIIPLRDGSWVTGRKPRLYQAMLTGDEYVPSGIDLCIIEQSASQDLERRRFYDFLGIPVYNPTQVCTLILKLHAGTPSSVEQRTRRDLVKDAIYLFRKRDQVGSDRAPDIYFSVTNQGQYSRRKNPIYIIDHLSQPSLIEKYKDTPKNPFYILDDLYMQFMREDDLNPQNVFREWLLKSPSISTVPVLLRDHYTTPEWTFLRDTEVTDLFAVLEQTCKYGTPNPRLMQVVPELLVNCRDGTRRPLAELATPTKEMLRLCPHLDFADLREPERWGFLSKFGILTRPNTVGVLQELDFLAGQPIDLVDKDAVHECYRRLNESSSQERNAISRAFSSKPLIFIARPQPAWITQDLCVWNAPSALKHVTKLSSRYGDCQTLFIDYLGVHPASIKHVADELCSLHERTNEDITQRCEELLLLLNRYLTPETEFTAHHFLRIRHARVFPVIEAGNEPWAVLRPLQDRNWYIPDRMTLEADFRNKVNLLAFSVQSVEKLQFLWSKLNCQSLFLSNAVDVVIEPRGDKRRDLSKEAELQTRVRYISSLNTSVAAGHPQVPPVRVWGVDSIVKTSCLCSVKVERHDALVTFDEKSDFTEVYFRTIIPERKQEEAMYALAHFFFRRYNVVSEDNNLLNHLLRAPVEDLATIMLQNNRFPPGDSHHPRDLTGERTPDEMEIIDLEVLEDHDGGQVHRPSNLSGLRTQYSLRDLVPSIESRSRNVKKSAWNFRISKHFKQISSTRERVRRERLQRSLLMEDYISALTGNSTHEALPHPDTLEGEGHGSPPELTAHSTSQQVRTREIGSLGELFVHTLFERHIEGWSFENWTKPFFVSQNQVNMMRSYHDDGDNAYIIMRVSQINNENPELKCYPNPWMLHLEGTLQFTSADGYKVRESRL</sequence>
<dbReference type="Proteomes" id="UP000813427">
    <property type="component" value="Unassembled WGS sequence"/>
</dbReference>
<accession>A0A8K0RVY9</accession>
<feature type="compositionally biased region" description="Basic and acidic residues" evidence="1">
    <location>
        <begin position="1269"/>
        <end position="1280"/>
    </location>
</feature>
<dbReference type="EMBL" id="JAGPXF010000005">
    <property type="protein sequence ID" value="KAH7242797.1"/>
    <property type="molecule type" value="Genomic_DNA"/>
</dbReference>
<dbReference type="InterPro" id="IPR052957">
    <property type="entry name" value="Auxin_embryo_med"/>
</dbReference>
<dbReference type="SUPFAM" id="SSF55874">
    <property type="entry name" value="ATPase domain of HSP90 chaperone/DNA topoisomerase II/histidine kinase"/>
    <property type="match status" value="1"/>
</dbReference>
<dbReference type="InterPro" id="IPR036890">
    <property type="entry name" value="HATPase_C_sf"/>
</dbReference>
<dbReference type="PANTHER" id="PTHR32387">
    <property type="entry name" value="WU:FJ29H11"/>
    <property type="match status" value="1"/>
</dbReference>
<dbReference type="PANTHER" id="PTHR32387:SF0">
    <property type="entry name" value="PROTEIN NO VEIN"/>
    <property type="match status" value="1"/>
</dbReference>
<dbReference type="Gene3D" id="3.30.565.10">
    <property type="entry name" value="Histidine kinase-like ATPase, C-terminal domain"/>
    <property type="match status" value="1"/>
</dbReference>
<reference evidence="2" key="1">
    <citation type="journal article" date="2021" name="Nat. Commun.">
        <title>Genetic determinants of endophytism in the Arabidopsis root mycobiome.</title>
        <authorList>
            <person name="Mesny F."/>
            <person name="Miyauchi S."/>
            <person name="Thiergart T."/>
            <person name="Pickel B."/>
            <person name="Atanasova L."/>
            <person name="Karlsson M."/>
            <person name="Huettel B."/>
            <person name="Barry K.W."/>
            <person name="Haridas S."/>
            <person name="Chen C."/>
            <person name="Bauer D."/>
            <person name="Andreopoulos W."/>
            <person name="Pangilinan J."/>
            <person name="LaButti K."/>
            <person name="Riley R."/>
            <person name="Lipzen A."/>
            <person name="Clum A."/>
            <person name="Drula E."/>
            <person name="Henrissat B."/>
            <person name="Kohler A."/>
            <person name="Grigoriev I.V."/>
            <person name="Martin F.M."/>
            <person name="Hacquard S."/>
        </authorList>
    </citation>
    <scope>NUCLEOTIDE SEQUENCE</scope>
    <source>
        <strain evidence="2">MPI-SDFR-AT-0068</strain>
    </source>
</reference>
<feature type="region of interest" description="Disordered" evidence="1">
    <location>
        <begin position="1264"/>
        <end position="1296"/>
    </location>
</feature>
<protein>
    <submittedName>
        <fullName evidence="2">Uncharacterized protein</fullName>
    </submittedName>
</protein>
<keyword evidence="3" id="KW-1185">Reference proteome</keyword>
<name>A0A8K0RVY9_9HYPO</name>
<feature type="non-terminal residue" evidence="2">
    <location>
        <position position="1395"/>
    </location>
</feature>
<proteinExistence type="predicted"/>
<organism evidence="2 3">
    <name type="scientific">Fusarium tricinctum</name>
    <dbReference type="NCBI Taxonomy" id="61284"/>
    <lineage>
        <taxon>Eukaryota</taxon>
        <taxon>Fungi</taxon>
        <taxon>Dikarya</taxon>
        <taxon>Ascomycota</taxon>
        <taxon>Pezizomycotina</taxon>
        <taxon>Sordariomycetes</taxon>
        <taxon>Hypocreomycetidae</taxon>
        <taxon>Hypocreales</taxon>
        <taxon>Nectriaceae</taxon>
        <taxon>Fusarium</taxon>
        <taxon>Fusarium tricinctum species complex</taxon>
    </lineage>
</organism>
<evidence type="ECO:0000256" key="1">
    <source>
        <dbReference type="SAM" id="MobiDB-lite"/>
    </source>
</evidence>
<gene>
    <name evidence="2" type="ORF">BKA59DRAFT_530677</name>
</gene>